<evidence type="ECO:0000256" key="1">
    <source>
        <dbReference type="ARBA" id="ARBA00005495"/>
    </source>
</evidence>
<sequence>MSVSLKGSCLCGAVKYEVKGDPQRFYHCHCSRCRKSSGTGHATNLFLANAELVFADGQSLLKQFKVPEAKRFTRQFCSRCGSQVARYVPEIDGVVIPAGSLDDEAPIQPQARIFWDSRAHWSCDGDALPRHAEYPG</sequence>
<dbReference type="InterPro" id="IPR011057">
    <property type="entry name" value="Mss4-like_sf"/>
</dbReference>
<evidence type="ECO:0000259" key="5">
    <source>
        <dbReference type="PROSITE" id="PS51891"/>
    </source>
</evidence>
<dbReference type="Gene3D" id="3.90.1590.10">
    <property type="entry name" value="glutathione-dependent formaldehyde- activating enzyme (gfa)"/>
    <property type="match status" value="1"/>
</dbReference>
<gene>
    <name evidence="6" type="ORF">MCNOR_0867</name>
</gene>
<protein>
    <submittedName>
        <fullName evidence="6">CENP-V/GFA domain-containing protein</fullName>
    </submittedName>
</protein>
<keyword evidence="2" id="KW-0479">Metal-binding</keyword>
<dbReference type="PANTHER" id="PTHR33337">
    <property type="entry name" value="GFA DOMAIN-CONTAINING PROTEIN"/>
    <property type="match status" value="1"/>
</dbReference>
<reference evidence="6" key="1">
    <citation type="submission" date="2023-03" db="EMBL/GenBank/DDBJ databases">
        <authorList>
            <person name="Pearce D."/>
        </authorList>
    </citation>
    <scope>NUCLEOTIDE SEQUENCE</scope>
    <source>
        <strain evidence="6">Mc</strain>
    </source>
</reference>
<name>A0AA35UPA6_METCP</name>
<dbReference type="GO" id="GO:0016846">
    <property type="term" value="F:carbon-sulfur lyase activity"/>
    <property type="evidence" value="ECO:0007669"/>
    <property type="project" value="InterPro"/>
</dbReference>
<dbReference type="InterPro" id="IPR006913">
    <property type="entry name" value="CENP-V/GFA"/>
</dbReference>
<dbReference type="PANTHER" id="PTHR33337:SF40">
    <property type="entry name" value="CENP-V_GFA DOMAIN-CONTAINING PROTEIN-RELATED"/>
    <property type="match status" value="1"/>
</dbReference>
<proteinExistence type="inferred from homology"/>
<feature type="domain" description="CENP-V/GFA" evidence="5">
    <location>
        <begin position="5"/>
        <end position="116"/>
    </location>
</feature>
<comment type="similarity">
    <text evidence="1">Belongs to the Gfa family.</text>
</comment>
<dbReference type="RefSeq" id="WP_017364924.1">
    <property type="nucleotide sequence ID" value="NZ_CP079096.1"/>
</dbReference>
<dbReference type="AlphaFoldDB" id="A0AA35UPA6"/>
<evidence type="ECO:0000256" key="4">
    <source>
        <dbReference type="ARBA" id="ARBA00023239"/>
    </source>
</evidence>
<dbReference type="SUPFAM" id="SSF51316">
    <property type="entry name" value="Mss4-like"/>
    <property type="match status" value="1"/>
</dbReference>
<dbReference type="GO" id="GO:0046872">
    <property type="term" value="F:metal ion binding"/>
    <property type="evidence" value="ECO:0007669"/>
    <property type="project" value="UniProtKB-KW"/>
</dbReference>
<organism evidence="6 7">
    <name type="scientific">Methylococcus capsulatus</name>
    <dbReference type="NCBI Taxonomy" id="414"/>
    <lineage>
        <taxon>Bacteria</taxon>
        <taxon>Pseudomonadati</taxon>
        <taxon>Pseudomonadota</taxon>
        <taxon>Gammaproteobacteria</taxon>
        <taxon>Methylococcales</taxon>
        <taxon>Methylococcaceae</taxon>
        <taxon>Methylococcus</taxon>
    </lineage>
</organism>
<keyword evidence="4" id="KW-0456">Lyase</keyword>
<evidence type="ECO:0000313" key="7">
    <source>
        <dbReference type="Proteomes" id="UP001158598"/>
    </source>
</evidence>
<evidence type="ECO:0000313" key="6">
    <source>
        <dbReference type="EMBL" id="CAI8762738.1"/>
    </source>
</evidence>
<evidence type="ECO:0000256" key="3">
    <source>
        <dbReference type="ARBA" id="ARBA00022833"/>
    </source>
</evidence>
<keyword evidence="3" id="KW-0862">Zinc</keyword>
<dbReference type="Pfam" id="PF04828">
    <property type="entry name" value="GFA"/>
    <property type="match status" value="1"/>
</dbReference>
<dbReference type="PROSITE" id="PS51891">
    <property type="entry name" value="CENP_V_GFA"/>
    <property type="match status" value="1"/>
</dbReference>
<evidence type="ECO:0000256" key="2">
    <source>
        <dbReference type="ARBA" id="ARBA00022723"/>
    </source>
</evidence>
<dbReference type="EMBL" id="OX458332">
    <property type="protein sequence ID" value="CAI8762738.1"/>
    <property type="molecule type" value="Genomic_DNA"/>
</dbReference>
<accession>A0AA35UPA6</accession>
<dbReference type="Proteomes" id="UP001158598">
    <property type="component" value="Chromosome"/>
</dbReference>